<protein>
    <recommendedName>
        <fullName evidence="1">site-specific DNA-methyltransferase (adenine-specific)</fullName>
        <ecNumber evidence="1">2.1.1.72</ecNumber>
    </recommendedName>
</protein>
<dbReference type="PROSITE" id="PS00092">
    <property type="entry name" value="N6_MTASE"/>
    <property type="match status" value="1"/>
</dbReference>
<gene>
    <name evidence="7" type="ORF">CHKLHMKO_00320</name>
</gene>
<evidence type="ECO:0000256" key="3">
    <source>
        <dbReference type="ARBA" id="ARBA00022679"/>
    </source>
</evidence>
<accession>A0A811TB14</accession>
<dbReference type="InterPro" id="IPR029063">
    <property type="entry name" value="SAM-dependent_MTases_sf"/>
</dbReference>
<dbReference type="SUPFAM" id="SSF53335">
    <property type="entry name" value="S-adenosyl-L-methionine-dependent methyltransferases"/>
    <property type="match status" value="1"/>
</dbReference>
<comment type="caution">
    <text evidence="7">The sequence shown here is derived from an EMBL/GenBank/DDBJ whole genome shotgun (WGS) entry which is preliminary data.</text>
</comment>
<dbReference type="Proteomes" id="UP000610373">
    <property type="component" value="Unassembled WGS sequence"/>
</dbReference>
<reference evidence="7" key="1">
    <citation type="submission" date="2020-10" db="EMBL/GenBank/DDBJ databases">
        <authorList>
            <person name="Hahn C.J."/>
            <person name="Laso-Perez R."/>
            <person name="Vulcano F."/>
            <person name="Vaziourakis K.-M."/>
            <person name="Stokke R."/>
            <person name="Steen I.H."/>
            <person name="Teske A."/>
            <person name="Boetius A."/>
            <person name="Liebeke M."/>
            <person name="Amann R."/>
            <person name="Knittel K."/>
        </authorList>
    </citation>
    <scope>NUCLEOTIDE SEQUENCE</scope>
    <source>
        <strain evidence="7">Gfbio:e3339647-f889-4370-9287-4fb5cb688e4c:AG392O15_GoMArc1</strain>
    </source>
</reference>
<evidence type="ECO:0000313" key="7">
    <source>
        <dbReference type="EMBL" id="CAD6492659.1"/>
    </source>
</evidence>
<keyword evidence="3" id="KW-0808">Transferase</keyword>
<dbReference type="AlphaFoldDB" id="A0A811TB14"/>
<dbReference type="EC" id="2.1.1.72" evidence="1"/>
<evidence type="ECO:0000256" key="1">
    <source>
        <dbReference type="ARBA" id="ARBA00011900"/>
    </source>
</evidence>
<keyword evidence="4" id="KW-0949">S-adenosyl-L-methionine</keyword>
<evidence type="ECO:0000313" key="8">
    <source>
        <dbReference type="Proteomes" id="UP000610373"/>
    </source>
</evidence>
<dbReference type="PANTHER" id="PTHR33841">
    <property type="entry name" value="DNA METHYLTRANSFERASE YEEA-RELATED"/>
    <property type="match status" value="1"/>
</dbReference>
<dbReference type="InterPro" id="IPR011639">
    <property type="entry name" value="MethylTrfase_TaqI-like_dom"/>
</dbReference>
<dbReference type="GO" id="GO:0009007">
    <property type="term" value="F:site-specific DNA-methyltransferase (adenine-specific) activity"/>
    <property type="evidence" value="ECO:0007669"/>
    <property type="project" value="UniProtKB-EC"/>
</dbReference>
<dbReference type="GO" id="GO:0006304">
    <property type="term" value="P:DNA modification"/>
    <property type="evidence" value="ECO:0007669"/>
    <property type="project" value="InterPro"/>
</dbReference>
<evidence type="ECO:0000259" key="6">
    <source>
        <dbReference type="Pfam" id="PF07669"/>
    </source>
</evidence>
<evidence type="ECO:0000256" key="2">
    <source>
        <dbReference type="ARBA" id="ARBA00022603"/>
    </source>
</evidence>
<comment type="catalytic activity">
    <reaction evidence="5">
        <text>a 2'-deoxyadenosine in DNA + S-adenosyl-L-methionine = an N(6)-methyl-2'-deoxyadenosine in DNA + S-adenosyl-L-homocysteine + H(+)</text>
        <dbReference type="Rhea" id="RHEA:15197"/>
        <dbReference type="Rhea" id="RHEA-COMP:12418"/>
        <dbReference type="Rhea" id="RHEA-COMP:12419"/>
        <dbReference type="ChEBI" id="CHEBI:15378"/>
        <dbReference type="ChEBI" id="CHEBI:57856"/>
        <dbReference type="ChEBI" id="CHEBI:59789"/>
        <dbReference type="ChEBI" id="CHEBI:90615"/>
        <dbReference type="ChEBI" id="CHEBI:90616"/>
        <dbReference type="EC" id="2.1.1.72"/>
    </reaction>
</comment>
<dbReference type="GO" id="GO:0032259">
    <property type="term" value="P:methylation"/>
    <property type="evidence" value="ECO:0007669"/>
    <property type="project" value="UniProtKB-KW"/>
</dbReference>
<name>A0A811TB14_9EURY</name>
<sequence>MSIISDMLTRNEPVKIALGSAGFLTGSGDFVEGLVDAEKANKDYEMSLRHRLIMDESQKETRIDFIYEAPATLKGMPGHPCIYFKTVDENISTQQVTQIRKRVWNTGRAPILWLISPTQVRIYDAFARPEEDEDKESHILDVLELTSDGLEGVKQFRRELFDTGKFWESDKGRRIDRNQRVDVSLLDDLWDTERILTHDSWGIPVHIAHTLLGRAIFMAYLWDRKIITSEFLNAEFEHSDIKDLLTDKDSLYKFFRWLRNTFNGDLFPIDADEEDLVDDVHLELICKFFDGTDMSSIGIDNNNNNNNIKGFQKRLWPYNFDIIPIELISSIYEMFAHSKDPIDARAKSIHYTKLHLVELVMSLAMLDLPDNARVLDPACGSGVFLVDAFRRLVWKKSHDLDRTLDRDEICHILLNQIYGVDIEQGAIEVAAFSLYLALLELDESFTDPGNIKFPKLVYHPGWEEGYYPVLYNQDIANTEHVFNQNEPFADRKFDLIIGNPPWTKLNKKTAPRDPENPESGRQWLLEYCQENNIPRLKPDQAIMDRVRDFASANTIIALIVSSRILYQLGTGDKFWLSSFLEDNSIFMVINLSDISGENILFGSKKHRGGGGSPGMPSSVIFYNPQPPDNDSCVTYICPKWYPLIKKRGEIVIHPPDIQTISLILLRDKPHLWKIAFLGSQRDFELIKKLTRNPTLKAVLHKIGIDGKKYGRGYFISGTPKPATKYIGYPNIESKEDYKYYIDSKELPKFQYETLGAPRDIDIYKGPLLIFRRSLKDGETRIAFTSEDTVYNSTYMGISFDGVDERYAHRINAIFNSKFALYLAFMLSRELGWYRNLIEPSDWRKMPLPESIFDLDDDRWGGVISIENKLCKSWKSASSVEIKDWEDSLFKSICNLYELNENERIIVDDMIRYTIDLYLNRKKVKTIRKGIKPPTLNQLQRYADRLCKQLNSILEFEGKNLIYRVYDIRKDSPLSVVEFKQVSQTTSNQKNSTTKIEGLKELLTEISKNLQNQISERVYVWGHLRVYEREHLYIIKPSEERFWSESAALNDSDAVIREHMEAVNGSL</sequence>
<dbReference type="PANTHER" id="PTHR33841:SF1">
    <property type="entry name" value="DNA METHYLTRANSFERASE A"/>
    <property type="match status" value="1"/>
</dbReference>
<organism evidence="7 8">
    <name type="scientific">Candidatus Argoarchaeum ethanivorans</name>
    <dbReference type="NCBI Taxonomy" id="2608793"/>
    <lineage>
        <taxon>Archaea</taxon>
        <taxon>Methanobacteriati</taxon>
        <taxon>Methanobacteriota</taxon>
        <taxon>Stenosarchaea group</taxon>
        <taxon>Methanomicrobia</taxon>
        <taxon>Methanosarcinales</taxon>
        <taxon>Methanosarcinales incertae sedis</taxon>
        <taxon>GOM Arc I cluster</taxon>
        <taxon>Candidatus Argoarchaeum</taxon>
    </lineage>
</organism>
<dbReference type="Gene3D" id="3.40.50.150">
    <property type="entry name" value="Vaccinia Virus protein VP39"/>
    <property type="match status" value="1"/>
</dbReference>
<dbReference type="InterPro" id="IPR002052">
    <property type="entry name" value="DNA_methylase_N6_adenine_CS"/>
</dbReference>
<dbReference type="EMBL" id="CAJHIO010000016">
    <property type="protein sequence ID" value="CAD6492659.1"/>
    <property type="molecule type" value="Genomic_DNA"/>
</dbReference>
<evidence type="ECO:0000256" key="4">
    <source>
        <dbReference type="ARBA" id="ARBA00022691"/>
    </source>
</evidence>
<proteinExistence type="predicted"/>
<feature type="domain" description="Type II methyltransferase M.TaqI-like" evidence="6">
    <location>
        <begin position="415"/>
        <end position="591"/>
    </location>
</feature>
<dbReference type="InterPro" id="IPR050953">
    <property type="entry name" value="N4_N6_ade-DNA_methylase"/>
</dbReference>
<dbReference type="PRINTS" id="PR00507">
    <property type="entry name" value="N12N6MTFRASE"/>
</dbReference>
<evidence type="ECO:0000256" key="5">
    <source>
        <dbReference type="ARBA" id="ARBA00047942"/>
    </source>
</evidence>
<keyword evidence="2 7" id="KW-0489">Methyltransferase</keyword>
<dbReference type="Pfam" id="PF07669">
    <property type="entry name" value="Eco57I"/>
    <property type="match status" value="1"/>
</dbReference>
<dbReference type="GO" id="GO:0003676">
    <property type="term" value="F:nucleic acid binding"/>
    <property type="evidence" value="ECO:0007669"/>
    <property type="project" value="InterPro"/>
</dbReference>